<evidence type="ECO:0000256" key="1">
    <source>
        <dbReference type="ARBA" id="ARBA00004191"/>
    </source>
</evidence>
<keyword evidence="10" id="KW-0961">Cell wall biogenesis/degradation</keyword>
<organism evidence="14 15">
    <name type="scientific">Protea cynaroides</name>
    <dbReference type="NCBI Taxonomy" id="273540"/>
    <lineage>
        <taxon>Eukaryota</taxon>
        <taxon>Viridiplantae</taxon>
        <taxon>Streptophyta</taxon>
        <taxon>Embryophyta</taxon>
        <taxon>Tracheophyta</taxon>
        <taxon>Spermatophyta</taxon>
        <taxon>Magnoliopsida</taxon>
        <taxon>Proteales</taxon>
        <taxon>Proteaceae</taxon>
        <taxon>Protea</taxon>
    </lineage>
</organism>
<evidence type="ECO:0000256" key="6">
    <source>
        <dbReference type="ARBA" id="ARBA00022729"/>
    </source>
</evidence>
<dbReference type="PANTHER" id="PTHR31375">
    <property type="match status" value="1"/>
</dbReference>
<evidence type="ECO:0000313" key="15">
    <source>
        <dbReference type="Proteomes" id="UP001141806"/>
    </source>
</evidence>
<comment type="similarity">
    <text evidence="2 13">Belongs to the glycosyl hydrolase 28 family.</text>
</comment>
<dbReference type="Gene3D" id="2.160.20.10">
    <property type="entry name" value="Single-stranded right-handed beta-helix, Pectin lyase-like"/>
    <property type="match status" value="1"/>
</dbReference>
<evidence type="ECO:0000256" key="4">
    <source>
        <dbReference type="ARBA" id="ARBA00022512"/>
    </source>
</evidence>
<dbReference type="GO" id="GO:0005975">
    <property type="term" value="P:carbohydrate metabolic process"/>
    <property type="evidence" value="ECO:0007669"/>
    <property type="project" value="InterPro"/>
</dbReference>
<dbReference type="EC" id="3.2.1.15" evidence="3"/>
<evidence type="ECO:0000256" key="5">
    <source>
        <dbReference type="ARBA" id="ARBA00022525"/>
    </source>
</evidence>
<gene>
    <name evidence="14" type="ORF">NE237_032764</name>
</gene>
<keyword evidence="5" id="KW-0964">Secreted</keyword>
<evidence type="ECO:0000256" key="9">
    <source>
        <dbReference type="ARBA" id="ARBA00023295"/>
    </source>
</evidence>
<dbReference type="Proteomes" id="UP001141806">
    <property type="component" value="Unassembled WGS sequence"/>
</dbReference>
<evidence type="ECO:0000256" key="8">
    <source>
        <dbReference type="ARBA" id="ARBA00022801"/>
    </source>
</evidence>
<dbReference type="SMART" id="SM00710">
    <property type="entry name" value="PbH1"/>
    <property type="match status" value="3"/>
</dbReference>
<dbReference type="AlphaFoldDB" id="A0A9Q0R3S6"/>
<dbReference type="GO" id="GO:0004650">
    <property type="term" value="F:polygalacturonase activity"/>
    <property type="evidence" value="ECO:0007669"/>
    <property type="project" value="UniProtKB-EC"/>
</dbReference>
<keyword evidence="15" id="KW-1185">Reference proteome</keyword>
<sequence length="384" mass="41114">MSIVAQESFSVVNYGAVGDGETDDAQAFDKAWSDTCDGTSGVPSMIIPEGKTYLVGPLTFKGPCKVNNVNIEIYGSIIAPNTPSAWEGIDSSQWLMFDGISGLSISGPGLIDGRGSSWWDQSCKHHPELPALRFSKCNGLNLRNMKVINSPQTHILILGCSEVVIDTIKISSPRDSPNTDGIHIHSSQHVDIYKSEIENGDDCISIGDFVSHIKINNAYCGFGHGISIGSLGNGPDGPTEAQVEDISVVDARFMNTTNGARIKTWQGASGYARDISFEQLNFANVENPIIIDQNYCKVKGACKEQPTGVQISNVIYRGITGTTITKVAVNLNCSEAVPCTEILLDNIKLDPAISGQQLDSSCNHAYGLTNGVVQPPSCLESKSL</sequence>
<evidence type="ECO:0000256" key="2">
    <source>
        <dbReference type="ARBA" id="ARBA00008834"/>
    </source>
</evidence>
<evidence type="ECO:0000256" key="3">
    <source>
        <dbReference type="ARBA" id="ARBA00012736"/>
    </source>
</evidence>
<dbReference type="InterPro" id="IPR000743">
    <property type="entry name" value="Glyco_hydro_28"/>
</dbReference>
<proteinExistence type="inferred from homology"/>
<dbReference type="OrthoDB" id="187139at2759"/>
<dbReference type="FunFam" id="2.160.20.10:FF:000032">
    <property type="entry name" value="Pectin lyase-like superfamily protein"/>
    <property type="match status" value="1"/>
</dbReference>
<dbReference type="InterPro" id="IPR012334">
    <property type="entry name" value="Pectin_lyas_fold"/>
</dbReference>
<keyword evidence="7" id="KW-0677">Repeat</keyword>
<name>A0A9Q0R3S6_9MAGN</name>
<evidence type="ECO:0000256" key="7">
    <source>
        <dbReference type="ARBA" id="ARBA00022737"/>
    </source>
</evidence>
<reference evidence="14" key="1">
    <citation type="journal article" date="2023" name="Plant J.">
        <title>The genome of the king protea, Protea cynaroides.</title>
        <authorList>
            <person name="Chang J."/>
            <person name="Duong T.A."/>
            <person name="Schoeman C."/>
            <person name="Ma X."/>
            <person name="Roodt D."/>
            <person name="Barker N."/>
            <person name="Li Z."/>
            <person name="Van de Peer Y."/>
            <person name="Mizrachi E."/>
        </authorList>
    </citation>
    <scope>NUCLEOTIDE SEQUENCE</scope>
    <source>
        <tissue evidence="14">Young leaves</tissue>
    </source>
</reference>
<comment type="subcellular location">
    <subcellularLocation>
        <location evidence="1">Secreted</location>
        <location evidence="1">Cell wall</location>
    </subcellularLocation>
</comment>
<keyword evidence="9 13" id="KW-0326">Glycosidase</keyword>
<evidence type="ECO:0000256" key="13">
    <source>
        <dbReference type="RuleBase" id="RU361169"/>
    </source>
</evidence>
<protein>
    <recommendedName>
        <fullName evidence="3">endo-polygalacturonase</fullName>
        <ecNumber evidence="3">3.2.1.15</ecNumber>
    </recommendedName>
</protein>
<comment type="caution">
    <text evidence="14">The sequence shown here is derived from an EMBL/GenBank/DDBJ whole genome shotgun (WGS) entry which is preliminary data.</text>
</comment>
<keyword evidence="4" id="KW-0134">Cell wall</keyword>
<evidence type="ECO:0000313" key="14">
    <source>
        <dbReference type="EMBL" id="KAJ4981927.1"/>
    </source>
</evidence>
<dbReference type="PROSITE" id="PS00502">
    <property type="entry name" value="POLYGALACTURONASE"/>
    <property type="match status" value="1"/>
</dbReference>
<evidence type="ECO:0000256" key="11">
    <source>
        <dbReference type="ARBA" id="ARBA00034074"/>
    </source>
</evidence>
<evidence type="ECO:0000256" key="12">
    <source>
        <dbReference type="PROSITE-ProRule" id="PRU10052"/>
    </source>
</evidence>
<comment type="catalytic activity">
    <reaction evidence="11">
        <text>(1,4-alpha-D-galacturonosyl)n+m + H2O = (1,4-alpha-D-galacturonosyl)n + (1,4-alpha-D-galacturonosyl)m.</text>
        <dbReference type="EC" id="3.2.1.15"/>
    </reaction>
</comment>
<keyword evidence="6" id="KW-0732">Signal</keyword>
<feature type="active site" evidence="12">
    <location>
        <position position="224"/>
    </location>
</feature>
<dbReference type="GO" id="GO:0071555">
    <property type="term" value="P:cell wall organization"/>
    <property type="evidence" value="ECO:0007669"/>
    <property type="project" value="UniProtKB-KW"/>
</dbReference>
<keyword evidence="8 13" id="KW-0378">Hydrolase</keyword>
<accession>A0A9Q0R3S6</accession>
<dbReference type="SUPFAM" id="SSF51126">
    <property type="entry name" value="Pectin lyase-like"/>
    <property type="match status" value="1"/>
</dbReference>
<dbReference type="Pfam" id="PF00295">
    <property type="entry name" value="Glyco_hydro_28"/>
    <property type="match status" value="1"/>
</dbReference>
<dbReference type="InterPro" id="IPR011050">
    <property type="entry name" value="Pectin_lyase_fold/virulence"/>
</dbReference>
<evidence type="ECO:0000256" key="10">
    <source>
        <dbReference type="ARBA" id="ARBA00023316"/>
    </source>
</evidence>
<dbReference type="InterPro" id="IPR006626">
    <property type="entry name" value="PbH1"/>
</dbReference>
<dbReference type="EMBL" id="JAMYWD010000001">
    <property type="protein sequence ID" value="KAJ4981927.1"/>
    <property type="molecule type" value="Genomic_DNA"/>
</dbReference>